<dbReference type="InterPro" id="IPR051650">
    <property type="entry name" value="SL_signaling_regulator"/>
</dbReference>
<name>A0ABP1AH80_9BRYO</name>
<evidence type="ECO:0000256" key="4">
    <source>
        <dbReference type="ARBA" id="ARBA00023163"/>
    </source>
</evidence>
<dbReference type="Gene3D" id="1.10.1780.10">
    <property type="entry name" value="Clp, N-terminal domain"/>
    <property type="match status" value="1"/>
</dbReference>
<dbReference type="InterPro" id="IPR003959">
    <property type="entry name" value="ATPase_AAA_core"/>
</dbReference>
<dbReference type="PANTHER" id="PTHR43572:SF13">
    <property type="entry name" value="PROTEIN SUPPRESSOR OF MAX2 1"/>
    <property type="match status" value="1"/>
</dbReference>
<dbReference type="SUPFAM" id="SSF81923">
    <property type="entry name" value="Double Clp-N motif"/>
    <property type="match status" value="1"/>
</dbReference>
<dbReference type="PROSITE" id="PS51903">
    <property type="entry name" value="CLP_R"/>
    <property type="match status" value="1"/>
</dbReference>
<evidence type="ECO:0000256" key="3">
    <source>
        <dbReference type="ARBA" id="ARBA00023015"/>
    </source>
</evidence>
<dbReference type="Gene3D" id="3.40.50.300">
    <property type="entry name" value="P-loop containing nucleotide triphosphate hydrolases"/>
    <property type="match status" value="1"/>
</dbReference>
<evidence type="ECO:0000259" key="7">
    <source>
        <dbReference type="PROSITE" id="PS51903"/>
    </source>
</evidence>
<comment type="similarity">
    <text evidence="1">Belongs to the ClpA/ClpB family.</text>
</comment>
<evidence type="ECO:0000313" key="8">
    <source>
        <dbReference type="EMBL" id="CAK9861901.1"/>
    </source>
</evidence>
<dbReference type="Pfam" id="PF02861">
    <property type="entry name" value="Clp_N"/>
    <property type="match status" value="1"/>
</dbReference>
<feature type="compositionally biased region" description="Basic and acidic residues" evidence="6">
    <location>
        <begin position="879"/>
        <end position="888"/>
    </location>
</feature>
<keyword evidence="4" id="KW-0804">Transcription</keyword>
<dbReference type="CDD" id="cd19499">
    <property type="entry name" value="RecA-like_ClpB_Hsp104-like"/>
    <property type="match status" value="1"/>
</dbReference>
<dbReference type="PRINTS" id="PR00300">
    <property type="entry name" value="CLPPROTEASEA"/>
</dbReference>
<protein>
    <recommendedName>
        <fullName evidence="7">Clp R domain-containing protein</fullName>
    </recommendedName>
</protein>
<organism evidence="8 9">
    <name type="scientific">Sphagnum jensenii</name>
    <dbReference type="NCBI Taxonomy" id="128206"/>
    <lineage>
        <taxon>Eukaryota</taxon>
        <taxon>Viridiplantae</taxon>
        <taxon>Streptophyta</taxon>
        <taxon>Embryophyta</taxon>
        <taxon>Bryophyta</taxon>
        <taxon>Sphagnophytina</taxon>
        <taxon>Sphagnopsida</taxon>
        <taxon>Sphagnales</taxon>
        <taxon>Sphagnaceae</taxon>
        <taxon>Sphagnum</taxon>
    </lineage>
</organism>
<evidence type="ECO:0000256" key="2">
    <source>
        <dbReference type="ARBA" id="ARBA00022737"/>
    </source>
</evidence>
<dbReference type="InterPro" id="IPR058680">
    <property type="entry name" value="NBD_SMAX1-like"/>
</dbReference>
<keyword evidence="2 5" id="KW-0677">Repeat</keyword>
<dbReference type="PANTHER" id="PTHR43572">
    <property type="entry name" value="CHAPERONE PROTEIN CLPD, CHLOROPLASTIC"/>
    <property type="match status" value="1"/>
</dbReference>
<accession>A0ABP1AH80</accession>
<evidence type="ECO:0000256" key="6">
    <source>
        <dbReference type="SAM" id="MobiDB-lite"/>
    </source>
</evidence>
<dbReference type="EMBL" id="OZ023713">
    <property type="protein sequence ID" value="CAK9861901.1"/>
    <property type="molecule type" value="Genomic_DNA"/>
</dbReference>
<keyword evidence="9" id="KW-1185">Reference proteome</keyword>
<dbReference type="InterPro" id="IPR004176">
    <property type="entry name" value="Clp_R_N"/>
</dbReference>
<dbReference type="Pfam" id="PF07724">
    <property type="entry name" value="AAA_2"/>
    <property type="match status" value="1"/>
</dbReference>
<dbReference type="Pfam" id="PF23569">
    <property type="entry name" value="NBD_SMAX1"/>
    <property type="match status" value="1"/>
</dbReference>
<dbReference type="Proteomes" id="UP001497522">
    <property type="component" value="Chromosome 12"/>
</dbReference>
<feature type="region of interest" description="Disordered" evidence="6">
    <location>
        <begin position="866"/>
        <end position="888"/>
    </location>
</feature>
<sequence length="1037" mass="112551">MRAGANWVQHTLTAPAQSVLKHAIAEARQRGHAQVQPLHVAAVLLSHSGTGLHEASMLAGPTPLRALEVCFNVALDHLAQSGPATPSQPTLSNALVAALKRAHAHQRRGCCSEQQQPPLLAIKVELEQLIVSVLDDPSVSRVIKEAGSSSAHIKGNLEDNISSCLTPSTSISCLPSTDSILSSRPTNIVSLLLTGNVLQVVQPGVEFGGRENDVCRLIEILLRPSKRNALLVVDSDSSAHANAVVKDLAILIKMGQVPEQLCRLKVLDPQLSSLSFASCSQLDMEQKLGKLSKIVDECMPAGAVLHLGDLQWLSDPVHFKKGAVRFCPAQHAAAELGRLLLRHAGSRLWFVGVATQQVFVKCQARHPELEVQWGLQPLQVASSTSLYFSALQQLEKTAKGPDSSSARLYAVEGKVPNLAAVRPCHGDDKIGDKLQCCAECLAKFEQERHQLHELERLSLHLAPTDLRSQITNPKIDGLQVKEHSVIQKLKELHRKWQETCQNVHAHLHAPVSSILKTEPSPLSKRLGNGTTDLALGRPSALTVSGSPISHSLKNTVMNCSPLQRRPQWQIHQEQMQGRTGGTSPLRGLQWQMVNSRSTELKLPPPATTALFINQGPLQAFQESIADSLKGLYKALLSRVGWQGEAVAAITSTVMNCRAGMGKMRGVMSKTDSWLLFLGPDPLAKQLIAKALTEMVSGSEQNLICLGFGDQAVSRLETDDNGIRYRGRSSLDRLAEAVRMKPFSVLLLEDIDKADSVVRASLLRAMERGKLVDSSGREVSFGNVIVLMTSNIGSESLVPEHSLGGLKFSVERLVALGGVDGFLKRKSDGPILQQTDPRVQVKRPKLSFSERPARALDLNLLAEENEEDSLTYGGNGQAQRDCRSSQEDKGQSAEDVIKNRILGCAQDVLSDKFFGLLDHTVVFKAYDFYGLANHVLARLTKAFEGITMQGASLEVDVTVLEHILAAIWRGSTVFDTWVADVVGKSVTAVLADVTIAENTVVKLVGDMRRGCIRDSSIAENNTSTGPQLPLFIEISQST</sequence>
<dbReference type="InterPro" id="IPR001270">
    <property type="entry name" value="ClpA/B"/>
</dbReference>
<reference evidence="8" key="1">
    <citation type="submission" date="2024-03" db="EMBL/GenBank/DDBJ databases">
        <authorList>
            <consortium name="ELIXIR-Norway"/>
            <consortium name="Elixir Norway"/>
        </authorList>
    </citation>
    <scope>NUCLEOTIDE SEQUENCE</scope>
</reference>
<evidence type="ECO:0000256" key="1">
    <source>
        <dbReference type="ARBA" id="ARBA00008675"/>
    </source>
</evidence>
<dbReference type="SUPFAM" id="SSF52540">
    <property type="entry name" value="P-loop containing nucleoside triphosphate hydrolases"/>
    <property type="match status" value="1"/>
</dbReference>
<dbReference type="InterPro" id="IPR058954">
    <property type="entry name" value="AAA_lid_SMAX1"/>
</dbReference>
<evidence type="ECO:0000313" key="9">
    <source>
        <dbReference type="Proteomes" id="UP001497522"/>
    </source>
</evidence>
<feature type="domain" description="Clp R" evidence="7">
    <location>
        <begin position="8"/>
        <end position="163"/>
    </location>
</feature>
<evidence type="ECO:0000256" key="5">
    <source>
        <dbReference type="PROSITE-ProRule" id="PRU01251"/>
    </source>
</evidence>
<keyword evidence="3" id="KW-0805">Transcription regulation</keyword>
<dbReference type="InterPro" id="IPR036628">
    <property type="entry name" value="Clp_N_dom_sf"/>
</dbReference>
<dbReference type="InterPro" id="IPR027417">
    <property type="entry name" value="P-loop_NTPase"/>
</dbReference>
<proteinExistence type="inferred from homology"/>
<dbReference type="Pfam" id="PF26587">
    <property type="entry name" value="AAA_lid_SMAX1"/>
    <property type="match status" value="1"/>
</dbReference>
<gene>
    <name evidence="8" type="ORF">CSSPJE1EN2_LOCUS4896</name>
</gene>